<sequence>MSVDPKHVEEAKDIHNIVIDNVNDYYTAAEGE</sequence>
<feature type="non-terminal residue" evidence="1">
    <location>
        <position position="32"/>
    </location>
</feature>
<organism evidence="1">
    <name type="scientific">marine sediment metagenome</name>
    <dbReference type="NCBI Taxonomy" id="412755"/>
    <lineage>
        <taxon>unclassified sequences</taxon>
        <taxon>metagenomes</taxon>
        <taxon>ecological metagenomes</taxon>
    </lineage>
</organism>
<evidence type="ECO:0000313" key="1">
    <source>
        <dbReference type="EMBL" id="GAG29759.1"/>
    </source>
</evidence>
<gene>
    <name evidence="1" type="ORF">S01H1_66295</name>
</gene>
<proteinExistence type="predicted"/>
<dbReference type="AlphaFoldDB" id="X0WFK5"/>
<name>X0WFK5_9ZZZZ</name>
<dbReference type="EMBL" id="BARS01043829">
    <property type="protein sequence ID" value="GAG29759.1"/>
    <property type="molecule type" value="Genomic_DNA"/>
</dbReference>
<reference evidence="1" key="1">
    <citation type="journal article" date="2014" name="Front. Microbiol.">
        <title>High frequency of phylogenetically diverse reductive dehalogenase-homologous genes in deep subseafloor sedimentary metagenomes.</title>
        <authorList>
            <person name="Kawai M."/>
            <person name="Futagami T."/>
            <person name="Toyoda A."/>
            <person name="Takaki Y."/>
            <person name="Nishi S."/>
            <person name="Hori S."/>
            <person name="Arai W."/>
            <person name="Tsubouchi T."/>
            <person name="Morono Y."/>
            <person name="Uchiyama I."/>
            <person name="Ito T."/>
            <person name="Fujiyama A."/>
            <person name="Inagaki F."/>
            <person name="Takami H."/>
        </authorList>
    </citation>
    <scope>NUCLEOTIDE SEQUENCE</scope>
    <source>
        <strain evidence="1">Expedition CK06-06</strain>
    </source>
</reference>
<protein>
    <submittedName>
        <fullName evidence="1">Uncharacterized protein</fullName>
    </submittedName>
</protein>
<comment type="caution">
    <text evidence="1">The sequence shown here is derived from an EMBL/GenBank/DDBJ whole genome shotgun (WGS) entry which is preliminary data.</text>
</comment>
<accession>X0WFK5</accession>